<dbReference type="PANTHER" id="PTHR21716">
    <property type="entry name" value="TRANSMEMBRANE PROTEIN"/>
    <property type="match status" value="1"/>
</dbReference>
<comment type="subcellular location">
    <subcellularLocation>
        <location evidence="1">Membrane</location>
        <topology evidence="1">Multi-pass membrane protein</topology>
    </subcellularLocation>
</comment>
<dbReference type="EMBL" id="CP134146">
    <property type="protein sequence ID" value="WNC66930.1"/>
    <property type="molecule type" value="Genomic_DNA"/>
</dbReference>
<evidence type="ECO:0000256" key="5">
    <source>
        <dbReference type="ARBA" id="ARBA00023136"/>
    </source>
</evidence>
<evidence type="ECO:0000256" key="6">
    <source>
        <dbReference type="SAM" id="Phobius"/>
    </source>
</evidence>
<dbReference type="PANTHER" id="PTHR21716:SF64">
    <property type="entry name" value="AI-2 TRANSPORT PROTEIN TQSA"/>
    <property type="match status" value="1"/>
</dbReference>
<evidence type="ECO:0000256" key="1">
    <source>
        <dbReference type="ARBA" id="ARBA00004141"/>
    </source>
</evidence>
<keyword evidence="4 6" id="KW-1133">Transmembrane helix</keyword>
<feature type="transmembrane region" description="Helical" evidence="6">
    <location>
        <begin position="242"/>
        <end position="271"/>
    </location>
</feature>
<reference evidence="8" key="1">
    <citation type="submission" date="2023-09" db="EMBL/GenBank/DDBJ databases">
        <authorList>
            <person name="Li S."/>
            <person name="Li X."/>
            <person name="Zhang C."/>
            <person name="Zhao Z."/>
        </authorList>
    </citation>
    <scope>NUCLEOTIDE SEQUENCE [LARGE SCALE GENOMIC DNA]</scope>
    <source>
        <strain evidence="8">SQ345</strain>
    </source>
</reference>
<name>A0ABY9TDK5_9GAMM</name>
<sequence>MDLSIKNTGVVKVLIILASLVIIMAGIKTASSILIPFLLSLFIAIMCNPVINKAEQYKIPKGVAIILVIAIFGAIGMSLASLIGNSLNELSAVMPEYRAQLTHDFAGLIDKLADYNIVVSSKILMQYLDPAAAMGFAADMLSGFGNIMANLFLIIITVVFMLFEAPSIPAKLHLALKDPQMKMQQIDKFLNSVNQYIAIKTYVSIATGCLVGFMLWAIGLDFFILWGVLAFLFNYIPNIGSIIAAVPAVLLALLQLNPFAAAMIGAGYMVINTVMGNMVEPRYLGRGLGLSTLVVFLSLIFWGWLLGTVGMLLSVPLTMIIKIALEGSEETKWFSIMLGDESQAADELKEQQAQIQLKEGQ</sequence>
<feature type="transmembrane region" description="Helical" evidence="6">
    <location>
        <begin position="33"/>
        <end position="51"/>
    </location>
</feature>
<dbReference type="Proteomes" id="UP001248581">
    <property type="component" value="Chromosome"/>
</dbReference>
<feature type="transmembrane region" description="Helical" evidence="6">
    <location>
        <begin position="210"/>
        <end position="236"/>
    </location>
</feature>
<dbReference type="InterPro" id="IPR002549">
    <property type="entry name" value="AI-2E-like"/>
</dbReference>
<accession>A0ABY9TDK5</accession>
<feature type="transmembrane region" description="Helical" evidence="6">
    <location>
        <begin position="144"/>
        <end position="163"/>
    </location>
</feature>
<evidence type="ECO:0000313" key="8">
    <source>
        <dbReference type="Proteomes" id="UP001248581"/>
    </source>
</evidence>
<keyword evidence="8" id="KW-1185">Reference proteome</keyword>
<evidence type="ECO:0000256" key="4">
    <source>
        <dbReference type="ARBA" id="ARBA00022989"/>
    </source>
</evidence>
<dbReference type="NCBIfam" id="NF008930">
    <property type="entry name" value="PRK12287.1"/>
    <property type="match status" value="1"/>
</dbReference>
<evidence type="ECO:0000313" key="7">
    <source>
        <dbReference type="EMBL" id="WNC66930.1"/>
    </source>
</evidence>
<feature type="transmembrane region" description="Helical" evidence="6">
    <location>
        <begin position="63"/>
        <end position="84"/>
    </location>
</feature>
<feature type="transmembrane region" description="Helical" evidence="6">
    <location>
        <begin position="9"/>
        <end position="27"/>
    </location>
</feature>
<dbReference type="Pfam" id="PF01594">
    <property type="entry name" value="AI-2E_transport"/>
    <property type="match status" value="1"/>
</dbReference>
<keyword evidence="3 6" id="KW-0812">Transmembrane</keyword>
<proteinExistence type="inferred from homology"/>
<evidence type="ECO:0000256" key="2">
    <source>
        <dbReference type="ARBA" id="ARBA00009773"/>
    </source>
</evidence>
<organism evidence="7 8">
    <name type="scientific">Thalassotalea nanhaiensis</name>
    <dbReference type="NCBI Taxonomy" id="3065648"/>
    <lineage>
        <taxon>Bacteria</taxon>
        <taxon>Pseudomonadati</taxon>
        <taxon>Pseudomonadota</taxon>
        <taxon>Gammaproteobacteria</taxon>
        <taxon>Alteromonadales</taxon>
        <taxon>Colwelliaceae</taxon>
        <taxon>Thalassotalea</taxon>
    </lineage>
</organism>
<gene>
    <name evidence="7" type="ORF">RI845_10300</name>
</gene>
<feature type="transmembrane region" description="Helical" evidence="6">
    <location>
        <begin position="283"/>
        <end position="302"/>
    </location>
</feature>
<evidence type="ECO:0000256" key="3">
    <source>
        <dbReference type="ARBA" id="ARBA00022692"/>
    </source>
</evidence>
<dbReference type="RefSeq" id="WP_348386095.1">
    <property type="nucleotide sequence ID" value="NZ_CP134146.1"/>
</dbReference>
<keyword evidence="5 6" id="KW-0472">Membrane</keyword>
<protein>
    <submittedName>
        <fullName evidence="7">AI-2E family transporter</fullName>
    </submittedName>
</protein>
<comment type="similarity">
    <text evidence="2">Belongs to the autoinducer-2 exporter (AI-2E) (TC 2.A.86) family.</text>
</comment>